<feature type="compositionally biased region" description="Basic and acidic residues" evidence="1">
    <location>
        <begin position="52"/>
        <end position="96"/>
    </location>
</feature>
<feature type="compositionally biased region" description="Basic and acidic residues" evidence="1">
    <location>
        <begin position="153"/>
        <end position="169"/>
    </location>
</feature>
<reference evidence="3" key="1">
    <citation type="journal article" date="2019" name="Int. J. Syst. Evol. Microbiol.">
        <title>The Global Catalogue of Microorganisms (GCM) 10K type strain sequencing project: providing services to taxonomists for standard genome sequencing and annotation.</title>
        <authorList>
            <consortium name="The Broad Institute Genomics Platform"/>
            <consortium name="The Broad Institute Genome Sequencing Center for Infectious Disease"/>
            <person name="Wu L."/>
            <person name="Ma J."/>
        </authorList>
    </citation>
    <scope>NUCLEOTIDE SEQUENCE [LARGE SCALE GENOMIC DNA]</scope>
    <source>
        <strain evidence="3">JCM 16001</strain>
    </source>
</reference>
<feature type="region of interest" description="Disordered" evidence="1">
    <location>
        <begin position="148"/>
        <end position="176"/>
    </location>
</feature>
<evidence type="ECO:0000313" key="3">
    <source>
        <dbReference type="Proteomes" id="UP001499851"/>
    </source>
</evidence>
<evidence type="ECO:0000256" key="1">
    <source>
        <dbReference type="SAM" id="MobiDB-lite"/>
    </source>
</evidence>
<feature type="compositionally biased region" description="Basic and acidic residues" evidence="1">
    <location>
        <begin position="225"/>
        <end position="237"/>
    </location>
</feature>
<comment type="caution">
    <text evidence="2">The sequence shown here is derived from an EMBL/GenBank/DDBJ whole genome shotgun (WGS) entry which is preliminary data.</text>
</comment>
<organism evidence="2 3">
    <name type="scientific">Glycomyces endophyticus</name>
    <dbReference type="NCBI Taxonomy" id="480996"/>
    <lineage>
        <taxon>Bacteria</taxon>
        <taxon>Bacillati</taxon>
        <taxon>Actinomycetota</taxon>
        <taxon>Actinomycetes</taxon>
        <taxon>Glycomycetales</taxon>
        <taxon>Glycomycetaceae</taxon>
        <taxon>Glycomyces</taxon>
    </lineage>
</organism>
<feature type="region of interest" description="Disordered" evidence="1">
    <location>
        <begin position="222"/>
        <end position="248"/>
    </location>
</feature>
<protein>
    <recommendedName>
        <fullName evidence="4">YwqJ-like deaminase</fullName>
    </recommendedName>
</protein>
<accession>A0ABP4TWX3</accession>
<sequence length="248" mass="27867">MARGGGDRNMPDGASRLLSEMLNDPRAFAKAMNKNRKGGGGKGGGGGGSKPPDLDPPIKRAPDRMDPSGDAEADRRRLRQALHDKIDEVSDERDPSTHWSGNRRRPCMSAVWDRESGKVFYNHNSKEAIDPDRLHPKLRERYDNYKDGNWNRYEADQDKHGEPGKHSESRATNQALKEAEMDYLKGERKDRPKLEDFMVENAAPNNKKPMPCCPQCTQMVDGVDGADRGWDKNPDGSKKHRTEGWTGE</sequence>
<name>A0ABP4TWX3_9ACTN</name>
<dbReference type="Proteomes" id="UP001499851">
    <property type="component" value="Unassembled WGS sequence"/>
</dbReference>
<dbReference type="EMBL" id="BAAAQF010000034">
    <property type="protein sequence ID" value="GAA1695106.1"/>
    <property type="molecule type" value="Genomic_DNA"/>
</dbReference>
<dbReference type="Pfam" id="PF14431">
    <property type="entry name" value="YwqJ-deaminase"/>
    <property type="match status" value="1"/>
</dbReference>
<evidence type="ECO:0000313" key="2">
    <source>
        <dbReference type="EMBL" id="GAA1695106.1"/>
    </source>
</evidence>
<feature type="compositionally biased region" description="Gly residues" evidence="1">
    <location>
        <begin position="40"/>
        <end position="49"/>
    </location>
</feature>
<evidence type="ECO:0008006" key="4">
    <source>
        <dbReference type="Google" id="ProtNLM"/>
    </source>
</evidence>
<proteinExistence type="predicted"/>
<keyword evidence="3" id="KW-1185">Reference proteome</keyword>
<dbReference type="RefSeq" id="WP_344492561.1">
    <property type="nucleotide sequence ID" value="NZ_BAAAQF010000034.1"/>
</dbReference>
<feature type="region of interest" description="Disordered" evidence="1">
    <location>
        <begin position="1"/>
        <end position="105"/>
    </location>
</feature>
<gene>
    <name evidence="2" type="ORF">GCM10009830_48680</name>
</gene>
<feature type="compositionally biased region" description="Basic and acidic residues" evidence="1">
    <location>
        <begin position="1"/>
        <end position="10"/>
    </location>
</feature>
<dbReference type="InterPro" id="IPR025968">
    <property type="entry name" value="YwqJ_deaminase"/>
</dbReference>